<gene>
    <name evidence="2" type="ORF">ACFSL2_01205</name>
</gene>
<evidence type="ECO:0000256" key="1">
    <source>
        <dbReference type="SAM" id="MobiDB-lite"/>
    </source>
</evidence>
<feature type="compositionally biased region" description="Basic and acidic residues" evidence="1">
    <location>
        <begin position="1"/>
        <end position="13"/>
    </location>
</feature>
<sequence>MSVELKRPGGEVRKRQRTRHAKLRRDGARVDVIDNKAAVDDLVNHLVTRLAHGAAADTIQKGDPTP</sequence>
<accession>A0ABW4V3X1</accession>
<dbReference type="Gene3D" id="3.40.1350.10">
    <property type="match status" value="1"/>
</dbReference>
<feature type="compositionally biased region" description="Basic residues" evidence="1">
    <location>
        <begin position="14"/>
        <end position="23"/>
    </location>
</feature>
<protein>
    <submittedName>
        <fullName evidence="2">Uncharacterized protein</fullName>
    </submittedName>
</protein>
<feature type="region of interest" description="Disordered" evidence="1">
    <location>
        <begin position="1"/>
        <end position="25"/>
    </location>
</feature>
<name>A0ABW4V3X1_9MICO</name>
<comment type="caution">
    <text evidence="2">The sequence shown here is derived from an EMBL/GenBank/DDBJ whole genome shotgun (WGS) entry which is preliminary data.</text>
</comment>
<proteinExistence type="predicted"/>
<organism evidence="2 3">
    <name type="scientific">Promicromonospora aerolata</name>
    <dbReference type="NCBI Taxonomy" id="195749"/>
    <lineage>
        <taxon>Bacteria</taxon>
        <taxon>Bacillati</taxon>
        <taxon>Actinomycetota</taxon>
        <taxon>Actinomycetes</taxon>
        <taxon>Micrococcales</taxon>
        <taxon>Promicromonosporaceae</taxon>
        <taxon>Promicromonospora</taxon>
    </lineage>
</organism>
<keyword evidence="3" id="KW-1185">Reference proteome</keyword>
<dbReference type="EMBL" id="JBHUHF010000001">
    <property type="protein sequence ID" value="MFD2024122.1"/>
    <property type="molecule type" value="Genomic_DNA"/>
</dbReference>
<dbReference type="Proteomes" id="UP001597338">
    <property type="component" value="Unassembled WGS sequence"/>
</dbReference>
<dbReference type="InterPro" id="IPR011856">
    <property type="entry name" value="tRNA_endonuc-like_dom_sf"/>
</dbReference>
<reference evidence="3" key="1">
    <citation type="journal article" date="2019" name="Int. J. Syst. Evol. Microbiol.">
        <title>The Global Catalogue of Microorganisms (GCM) 10K type strain sequencing project: providing services to taxonomists for standard genome sequencing and annotation.</title>
        <authorList>
            <consortium name="The Broad Institute Genomics Platform"/>
            <consortium name="The Broad Institute Genome Sequencing Center for Infectious Disease"/>
            <person name="Wu L."/>
            <person name="Ma J."/>
        </authorList>
    </citation>
    <scope>NUCLEOTIDE SEQUENCE [LARGE SCALE GENOMIC DNA]</scope>
    <source>
        <strain evidence="3">CCM 7043</strain>
    </source>
</reference>
<dbReference type="RefSeq" id="WP_377183865.1">
    <property type="nucleotide sequence ID" value="NZ_JBHUHF010000001.1"/>
</dbReference>
<evidence type="ECO:0000313" key="2">
    <source>
        <dbReference type="EMBL" id="MFD2024122.1"/>
    </source>
</evidence>
<evidence type="ECO:0000313" key="3">
    <source>
        <dbReference type="Proteomes" id="UP001597338"/>
    </source>
</evidence>